<evidence type="ECO:0000256" key="2">
    <source>
        <dbReference type="ARBA" id="ARBA00022525"/>
    </source>
</evidence>
<dbReference type="PANTHER" id="PTHR46698">
    <property type="entry name" value="CROSSVEINLESS 2"/>
    <property type="match status" value="1"/>
</dbReference>
<evidence type="ECO:0000313" key="5">
    <source>
        <dbReference type="Ensembl" id="ENSPTXP00000023241.1"/>
    </source>
</evidence>
<accession>A0A670ZK51</accession>
<evidence type="ECO:0000313" key="6">
    <source>
        <dbReference type="Proteomes" id="UP000472273"/>
    </source>
</evidence>
<keyword evidence="2" id="KW-0964">Secreted</keyword>
<organism evidence="5 6">
    <name type="scientific">Pseudonaja textilis</name>
    <name type="common">Eastern brown snake</name>
    <dbReference type="NCBI Taxonomy" id="8673"/>
    <lineage>
        <taxon>Eukaryota</taxon>
        <taxon>Metazoa</taxon>
        <taxon>Chordata</taxon>
        <taxon>Craniata</taxon>
        <taxon>Vertebrata</taxon>
        <taxon>Euteleostomi</taxon>
        <taxon>Lepidosauria</taxon>
        <taxon>Squamata</taxon>
        <taxon>Bifurcata</taxon>
        <taxon>Unidentata</taxon>
        <taxon>Episquamata</taxon>
        <taxon>Toxicofera</taxon>
        <taxon>Serpentes</taxon>
        <taxon>Colubroidea</taxon>
        <taxon>Elapidae</taxon>
        <taxon>Hydrophiinae</taxon>
        <taxon>Pseudonaja</taxon>
    </lineage>
</organism>
<dbReference type="InterPro" id="IPR052424">
    <property type="entry name" value="Kielin_Chordin-BMP_Reg"/>
</dbReference>
<dbReference type="Proteomes" id="UP000472273">
    <property type="component" value="Unplaced"/>
</dbReference>
<reference evidence="5" key="1">
    <citation type="submission" date="2025-08" db="UniProtKB">
        <authorList>
            <consortium name="Ensembl"/>
        </authorList>
    </citation>
    <scope>IDENTIFICATION</scope>
</reference>
<protein>
    <recommendedName>
        <fullName evidence="4">VWFC domain-containing protein</fullName>
    </recommendedName>
</protein>
<keyword evidence="3" id="KW-0732">Signal</keyword>
<dbReference type="InterPro" id="IPR001007">
    <property type="entry name" value="VWF_dom"/>
</dbReference>
<dbReference type="AlphaFoldDB" id="A0A670ZK51"/>
<dbReference type="SUPFAM" id="SSF57603">
    <property type="entry name" value="FnI-like domain"/>
    <property type="match status" value="1"/>
</dbReference>
<sequence>FEWGWNVGAAHRPWPTPLASSLPSLSLQAGTVTCQPKPCPQQCAHPVPPTRDACCPLCEGCLYEGQEYAHRAVFAPPSDPCRRCSCLGGNVLCPEGKASCQPVPCKATLCSHPAPGPCCPVCHDCIFEGERYAHGQGFQPESCLQCICQVSAHLCPWARLSCHGRVACPRLSSMSQAEIQAFRVSIHQCPCWFDALGTARMLSTSRRHFTFGSQARCPPCQLAYFSLTPLVLVNVSPSSVLSFPKKALSNSVSWQNLFY</sequence>
<dbReference type="PANTHER" id="PTHR46698:SF4">
    <property type="entry name" value="CROSSVEINLESS 2"/>
    <property type="match status" value="1"/>
</dbReference>
<dbReference type="PROSITE" id="PS50184">
    <property type="entry name" value="VWFC_2"/>
    <property type="match status" value="1"/>
</dbReference>
<dbReference type="SMART" id="SM00214">
    <property type="entry name" value="VWC"/>
    <property type="match status" value="2"/>
</dbReference>
<dbReference type="Ensembl" id="ENSPTXT00000023964.1">
    <property type="protein sequence ID" value="ENSPTXP00000023241.1"/>
    <property type="gene ID" value="ENSPTXG00000016124.1"/>
</dbReference>
<evidence type="ECO:0000259" key="4">
    <source>
        <dbReference type="PROSITE" id="PS50184"/>
    </source>
</evidence>
<comment type="subcellular location">
    <subcellularLocation>
        <location evidence="1">Secreted</location>
    </subcellularLocation>
</comment>
<proteinExistence type="predicted"/>
<dbReference type="GO" id="GO:0005576">
    <property type="term" value="C:extracellular region"/>
    <property type="evidence" value="ECO:0007669"/>
    <property type="project" value="UniProtKB-SubCell"/>
</dbReference>
<name>A0A670ZK51_PSETE</name>
<keyword evidence="6" id="KW-1185">Reference proteome</keyword>
<evidence type="ECO:0000256" key="3">
    <source>
        <dbReference type="ARBA" id="ARBA00022729"/>
    </source>
</evidence>
<feature type="domain" description="VWFC" evidence="4">
    <location>
        <begin position="59"/>
        <end position="123"/>
    </location>
</feature>
<dbReference type="GeneTree" id="ENSGT00990000207156"/>
<dbReference type="Gene3D" id="2.10.70.10">
    <property type="entry name" value="Complement Module, domain 1"/>
    <property type="match status" value="2"/>
</dbReference>
<evidence type="ECO:0000256" key="1">
    <source>
        <dbReference type="ARBA" id="ARBA00004613"/>
    </source>
</evidence>
<reference evidence="5" key="2">
    <citation type="submission" date="2025-09" db="UniProtKB">
        <authorList>
            <consortium name="Ensembl"/>
        </authorList>
    </citation>
    <scope>IDENTIFICATION</scope>
</reference>